<dbReference type="InterPro" id="IPR003137">
    <property type="entry name" value="PA_domain"/>
</dbReference>
<evidence type="ECO:0000259" key="1">
    <source>
        <dbReference type="PROSITE" id="PS50106"/>
    </source>
</evidence>
<reference evidence="2" key="1">
    <citation type="submission" date="2018-05" db="EMBL/GenBank/DDBJ databases">
        <authorList>
            <person name="Lanie J.A."/>
            <person name="Ng W.-L."/>
            <person name="Kazmierczak K.M."/>
            <person name="Andrzejewski T.M."/>
            <person name="Davidsen T.M."/>
            <person name="Wayne K.J."/>
            <person name="Tettelin H."/>
            <person name="Glass J.I."/>
            <person name="Rusch D."/>
            <person name="Podicherti R."/>
            <person name="Tsui H.-C.T."/>
            <person name="Winkler M.E."/>
        </authorList>
    </citation>
    <scope>NUCLEOTIDE SEQUENCE</scope>
</reference>
<dbReference type="AlphaFoldDB" id="A0A381RVV2"/>
<dbReference type="SUPFAM" id="SSF50156">
    <property type="entry name" value="PDZ domain-like"/>
    <property type="match status" value="1"/>
</dbReference>
<feature type="domain" description="PDZ" evidence="1">
    <location>
        <begin position="472"/>
        <end position="537"/>
    </location>
</feature>
<dbReference type="PROSITE" id="PS50106">
    <property type="entry name" value="PDZ"/>
    <property type="match status" value="1"/>
</dbReference>
<dbReference type="SUPFAM" id="SSF53187">
    <property type="entry name" value="Zn-dependent exopeptidases"/>
    <property type="match status" value="1"/>
</dbReference>
<dbReference type="InterPro" id="IPR007484">
    <property type="entry name" value="Peptidase_M28"/>
</dbReference>
<dbReference type="InterPro" id="IPR001478">
    <property type="entry name" value="PDZ"/>
</dbReference>
<accession>A0A381RVV2</accession>
<dbReference type="Gene3D" id="2.30.42.10">
    <property type="match status" value="1"/>
</dbReference>
<protein>
    <recommendedName>
        <fullName evidence="1">PDZ domain-containing protein</fullName>
    </recommendedName>
</protein>
<proteinExistence type="predicted"/>
<dbReference type="EMBL" id="UINC01002314">
    <property type="protein sequence ID" value="SUZ95314.1"/>
    <property type="molecule type" value="Genomic_DNA"/>
</dbReference>
<evidence type="ECO:0000313" key="2">
    <source>
        <dbReference type="EMBL" id="SUZ95314.1"/>
    </source>
</evidence>
<dbReference type="Pfam" id="PF17820">
    <property type="entry name" value="PDZ_6"/>
    <property type="match status" value="1"/>
</dbReference>
<dbReference type="GO" id="GO:0006508">
    <property type="term" value="P:proteolysis"/>
    <property type="evidence" value="ECO:0007669"/>
    <property type="project" value="InterPro"/>
</dbReference>
<dbReference type="Pfam" id="PF02225">
    <property type="entry name" value="PA"/>
    <property type="match status" value="1"/>
</dbReference>
<sequence>MSIQGNVEVLASDAFGGRLTGSQGIQQAAQHIIGQLELFGAEPLPGSEGYRLPFEYTGSTTDGGTTLRVHREEERPELEGAVRALSFSESGAVSGSLVFVGYGLVVPETDGFSYDSYATVDVTDKIVVALRYSPEDADRELRSVFSRYSSLRFKAQAARQRGAAGLIIVTGPRSPNAGALVPMTADTAAADSGIAAVSVDVALADRLFALAPDKTLEEAQLELDSGNPHVTGFEIPVEVTLDVQVVREQERGYNVVAYLPPTTAAVADKPYVVLGAHYDHLGHGEDGSSLAKPEEVGDVHNGADDNASGVSAVLSAGAELASQERARGVVLAFWSGEELGLLGSGDFVDSAPVPMDQIAAYVNFDMVGRLRDNELSVQALGSSSVWSDLVEEVNASFGFELQRVTDPYLPTDVMSFNLAEVPSLALFTGSHEDYHRPTDDAETVDYLGLERIARYGAAVATHLVSEPEPPDFVRVERTGQAGGQMQIRLYTGTIPDYASEVDGLLLSGVMGGGPAEKAGLREGDIIVELAGQSVTNIYDYTFALDLLKVGEPAGVAFTRDGERVETVLVPEARQ</sequence>
<dbReference type="InterPro" id="IPR041489">
    <property type="entry name" value="PDZ_6"/>
</dbReference>
<name>A0A381RVV2_9ZZZZ</name>
<dbReference type="InterPro" id="IPR046450">
    <property type="entry name" value="PA_dom_sf"/>
</dbReference>
<dbReference type="PANTHER" id="PTHR12147:SF26">
    <property type="entry name" value="PEPTIDASE M28 DOMAIN-CONTAINING PROTEIN"/>
    <property type="match status" value="1"/>
</dbReference>
<dbReference type="InterPro" id="IPR036034">
    <property type="entry name" value="PDZ_sf"/>
</dbReference>
<gene>
    <name evidence="2" type="ORF">METZ01_LOCUS48168</name>
</gene>
<dbReference type="Pfam" id="PF04389">
    <property type="entry name" value="Peptidase_M28"/>
    <property type="match status" value="1"/>
</dbReference>
<dbReference type="GO" id="GO:0008235">
    <property type="term" value="F:metalloexopeptidase activity"/>
    <property type="evidence" value="ECO:0007669"/>
    <property type="project" value="InterPro"/>
</dbReference>
<dbReference type="SUPFAM" id="SSF52025">
    <property type="entry name" value="PA domain"/>
    <property type="match status" value="1"/>
</dbReference>
<dbReference type="PANTHER" id="PTHR12147">
    <property type="entry name" value="METALLOPEPTIDASE M28 FAMILY MEMBER"/>
    <property type="match status" value="1"/>
</dbReference>
<organism evidence="2">
    <name type="scientific">marine metagenome</name>
    <dbReference type="NCBI Taxonomy" id="408172"/>
    <lineage>
        <taxon>unclassified sequences</taxon>
        <taxon>metagenomes</taxon>
        <taxon>ecological metagenomes</taxon>
    </lineage>
</organism>
<dbReference type="Gene3D" id="3.50.30.30">
    <property type="match status" value="1"/>
</dbReference>
<dbReference type="InterPro" id="IPR045175">
    <property type="entry name" value="M28_fam"/>
</dbReference>
<dbReference type="Gene3D" id="3.40.630.10">
    <property type="entry name" value="Zn peptidases"/>
    <property type="match status" value="1"/>
</dbReference>
<dbReference type="SMART" id="SM00228">
    <property type="entry name" value="PDZ"/>
    <property type="match status" value="1"/>
</dbReference>